<evidence type="ECO:0000256" key="1">
    <source>
        <dbReference type="SAM" id="Phobius"/>
    </source>
</evidence>
<feature type="transmembrane region" description="Helical" evidence="1">
    <location>
        <begin position="89"/>
        <end position="107"/>
    </location>
</feature>
<accession>A0AAE3ILS1</accession>
<dbReference type="InterPro" id="IPR005240">
    <property type="entry name" value="DUF389"/>
</dbReference>
<evidence type="ECO:0000313" key="3">
    <source>
        <dbReference type="Proteomes" id="UP001209317"/>
    </source>
</evidence>
<feature type="transmembrane region" description="Helical" evidence="1">
    <location>
        <begin position="224"/>
        <end position="242"/>
    </location>
</feature>
<keyword evidence="3" id="KW-1185">Reference proteome</keyword>
<dbReference type="Pfam" id="PF04087">
    <property type="entry name" value="DUF389"/>
    <property type="match status" value="1"/>
</dbReference>
<feature type="transmembrane region" description="Helical" evidence="1">
    <location>
        <begin position="179"/>
        <end position="203"/>
    </location>
</feature>
<organism evidence="2 3">
    <name type="scientific">Haoranjiania flava</name>
    <dbReference type="NCBI Taxonomy" id="1856322"/>
    <lineage>
        <taxon>Bacteria</taxon>
        <taxon>Pseudomonadati</taxon>
        <taxon>Bacteroidota</taxon>
        <taxon>Chitinophagia</taxon>
        <taxon>Chitinophagales</taxon>
        <taxon>Chitinophagaceae</taxon>
        <taxon>Haoranjiania</taxon>
    </lineage>
</organism>
<dbReference type="PANTHER" id="PTHR20992">
    <property type="entry name" value="AT15442P-RELATED"/>
    <property type="match status" value="1"/>
</dbReference>
<dbReference type="NCBIfam" id="TIGR00341">
    <property type="entry name" value="TIGR00341 family protein"/>
    <property type="match status" value="1"/>
</dbReference>
<feature type="transmembrane region" description="Helical" evidence="1">
    <location>
        <begin position="57"/>
        <end position="77"/>
    </location>
</feature>
<feature type="transmembrane region" description="Helical" evidence="1">
    <location>
        <begin position="127"/>
        <end position="145"/>
    </location>
</feature>
<reference evidence="2" key="1">
    <citation type="submission" date="2022-10" db="EMBL/GenBank/DDBJ databases">
        <authorList>
            <person name="Kim H.S."/>
            <person name="Kim J.-S."/>
            <person name="Suh M.K."/>
            <person name="Eom M.K."/>
            <person name="Lee J.-S."/>
        </authorList>
    </citation>
    <scope>NUCLEOTIDE SEQUENCE</scope>
    <source>
        <strain evidence="2">LIP-5</strain>
    </source>
</reference>
<dbReference type="PANTHER" id="PTHR20992:SF9">
    <property type="entry name" value="AT15442P-RELATED"/>
    <property type="match status" value="1"/>
</dbReference>
<feature type="transmembrane region" description="Helical" evidence="1">
    <location>
        <begin position="33"/>
        <end position="51"/>
    </location>
</feature>
<proteinExistence type="predicted"/>
<dbReference type="AlphaFoldDB" id="A0AAE3ILS1"/>
<name>A0AAE3ILS1_9BACT</name>
<keyword evidence="1" id="KW-0812">Transmembrane</keyword>
<keyword evidence="1" id="KW-0472">Membrane</keyword>
<protein>
    <submittedName>
        <fullName evidence="2">TIGR00341 family protein</fullName>
    </submittedName>
</protein>
<keyword evidence="1" id="KW-1133">Transmembrane helix</keyword>
<dbReference type="RefSeq" id="WP_263037978.1">
    <property type="nucleotide sequence ID" value="NZ_JAOTPL010000010.1"/>
</dbReference>
<evidence type="ECO:0000313" key="2">
    <source>
        <dbReference type="EMBL" id="MCU7694492.1"/>
    </source>
</evidence>
<feature type="transmembrane region" description="Helical" evidence="1">
    <location>
        <begin position="152"/>
        <end position="173"/>
    </location>
</feature>
<dbReference type="Proteomes" id="UP001209317">
    <property type="component" value="Unassembled WGS sequence"/>
</dbReference>
<gene>
    <name evidence="2" type="ORF">OD355_08190</name>
</gene>
<comment type="caution">
    <text evidence="2">The sequence shown here is derived from an EMBL/GenBank/DDBJ whole genome shotgun (WGS) entry which is preliminary data.</text>
</comment>
<sequence>MNLFLKHFNIKSELEPYDIIFENIEKGIPFKGTNLWILFFAIIVASVGLNVNSTAVIIGAMLISPLMGPIMGLGLSIGINDIDLLKRSFNNYVVAAAIGLVASTMYFLVTPLDEAHSELLARTSPTVYDVLIAFFGGLAGIIATSSKLKGNVIPGVAIATALMPPLCTAGYGLATMQWYFFFGALYLFFINTVFIGLATLLTVRFMKFPLRSWQDKRKEKRSNRYVTLIVILTLIPSIYFGYDVVKTTRYEERVERFIEHEANFPNDYLLKKHINADKKEVTLIYGGELISEAQIDSVRQQLKKYELHDTKLAIQQGFAYLNNNHMQDETNAALNDQMLKLQGIKSKYDSLMSLQATAGQIYKELKVQYPQVRSFVFQPVTVMADSVKQEIWLSIISHSGNISNQDRIRIGQWLKVRSGQDSIRYIYDRR</sequence>
<dbReference type="EMBL" id="JAOTPL010000010">
    <property type="protein sequence ID" value="MCU7694492.1"/>
    <property type="molecule type" value="Genomic_DNA"/>
</dbReference>